<dbReference type="PANTHER" id="PTHR10643:SF2">
    <property type="entry name" value="KINETOCHORE PROTEIN NDC80 HOMOLOG"/>
    <property type="match status" value="1"/>
</dbReference>
<dbReference type="EMBL" id="OC915198">
    <property type="protein sequence ID" value="CAD7639215.1"/>
    <property type="molecule type" value="Genomic_DNA"/>
</dbReference>
<dbReference type="AlphaFoldDB" id="A0A7R9LD44"/>
<evidence type="ECO:0000313" key="3">
    <source>
        <dbReference type="Proteomes" id="UP000728032"/>
    </source>
</evidence>
<dbReference type="Proteomes" id="UP000728032">
    <property type="component" value="Unassembled WGS sequence"/>
</dbReference>
<dbReference type="PANTHER" id="PTHR10643">
    <property type="entry name" value="KINETOCHORE PROTEIN NDC80"/>
    <property type="match status" value="1"/>
</dbReference>
<proteinExistence type="predicted"/>
<keyword evidence="1" id="KW-0175">Coiled coil</keyword>
<dbReference type="InterPro" id="IPR005550">
    <property type="entry name" value="Kinetochore_Ndc80"/>
</dbReference>
<feature type="coiled-coil region" evidence="1">
    <location>
        <begin position="49"/>
        <end position="76"/>
    </location>
</feature>
<protein>
    <submittedName>
        <fullName evidence="2">Uncharacterized protein</fullName>
    </submittedName>
</protein>
<keyword evidence="3" id="KW-1185">Reference proteome</keyword>
<feature type="coiled-coil region" evidence="1">
    <location>
        <begin position="108"/>
        <end position="163"/>
    </location>
</feature>
<gene>
    <name evidence="2" type="ORF">ONB1V03_LOCUS1852</name>
</gene>
<accession>A0A7R9LD44</accession>
<feature type="coiled-coil region" evidence="1">
    <location>
        <begin position="348"/>
        <end position="375"/>
    </location>
</feature>
<dbReference type="OrthoDB" id="6514555at2759"/>
<evidence type="ECO:0000313" key="2">
    <source>
        <dbReference type="EMBL" id="CAD7639215.1"/>
    </source>
</evidence>
<organism evidence="2">
    <name type="scientific">Oppiella nova</name>
    <dbReference type="NCBI Taxonomy" id="334625"/>
    <lineage>
        <taxon>Eukaryota</taxon>
        <taxon>Metazoa</taxon>
        <taxon>Ecdysozoa</taxon>
        <taxon>Arthropoda</taxon>
        <taxon>Chelicerata</taxon>
        <taxon>Arachnida</taxon>
        <taxon>Acari</taxon>
        <taxon>Acariformes</taxon>
        <taxon>Sarcoptiformes</taxon>
        <taxon>Oribatida</taxon>
        <taxon>Brachypylina</taxon>
        <taxon>Oppioidea</taxon>
        <taxon>Oppiidae</taxon>
        <taxon>Oppiella</taxon>
    </lineage>
</organism>
<dbReference type="GO" id="GO:0031262">
    <property type="term" value="C:Ndc80 complex"/>
    <property type="evidence" value="ECO:0007669"/>
    <property type="project" value="InterPro"/>
</dbReference>
<dbReference type="EMBL" id="CAJPVJ010000373">
    <property type="protein sequence ID" value="CAG2162253.1"/>
    <property type="molecule type" value="Genomic_DNA"/>
</dbReference>
<dbReference type="GO" id="GO:0051315">
    <property type="term" value="P:attachment of mitotic spindle microtubules to kinetochore"/>
    <property type="evidence" value="ECO:0007669"/>
    <property type="project" value="InterPro"/>
</dbReference>
<name>A0A7R9LD44_9ACAR</name>
<reference evidence="2" key="1">
    <citation type="submission" date="2020-11" db="EMBL/GenBank/DDBJ databases">
        <authorList>
            <person name="Tran Van P."/>
        </authorList>
    </citation>
    <scope>NUCLEOTIDE SEQUENCE</scope>
</reference>
<sequence>MANFEGEIDIKSELIRLCLRVNDEGVDDEQVDSYLQDLVVKTYGTEDDYEQLIDESEGLEREVQRLDEEIQQIRDLPQTLQTYEADIKSYDNYMTEMRSHHNQNQTTLESLQKEYSEKMAAIKKLEEQRKCLKCKVEEQEFGIEEAVLARERKQQLSDEIKQEYGVIDELKKGIRSARLDCSKYEDIIKKMHSDLDSFITAMADLVDSPVMAGYSAGLRQLIQCPEWRQILSALIGITNGETSGTTVNELEKLFSHKVHELKIAIIQQLSALQGSVSLTEHQKLNEFNLLINEKEKQLKLNEKLVAQLMSQMETQRKDQVSQTAALQSDCERTRQLLNEFDGNTKRSHKEEKQNLLDLQKQVDEKEKLYQKEVTEMTEKFENSVNTNKRGILEFKSNIETFIAEEECFFFLDFFRNLF</sequence>
<evidence type="ECO:0000256" key="1">
    <source>
        <dbReference type="SAM" id="Coils"/>
    </source>
</evidence>